<dbReference type="NCBIfam" id="TIGR00711">
    <property type="entry name" value="efflux_EmrB"/>
    <property type="match status" value="1"/>
</dbReference>
<feature type="transmembrane region" description="Helical" evidence="8">
    <location>
        <begin position="157"/>
        <end position="181"/>
    </location>
</feature>
<feature type="transmembrane region" description="Helical" evidence="8">
    <location>
        <begin position="252"/>
        <end position="271"/>
    </location>
</feature>
<proteinExistence type="predicted"/>
<dbReference type="GO" id="GO:0022857">
    <property type="term" value="F:transmembrane transporter activity"/>
    <property type="evidence" value="ECO:0007669"/>
    <property type="project" value="InterPro"/>
</dbReference>
<dbReference type="Gene3D" id="1.20.1720.10">
    <property type="entry name" value="Multidrug resistance protein D"/>
    <property type="match status" value="1"/>
</dbReference>
<comment type="subcellular location">
    <subcellularLocation>
        <location evidence="1">Cell membrane</location>
        <topology evidence="1">Multi-pass membrane protein</topology>
    </subcellularLocation>
</comment>
<dbReference type="InterPro" id="IPR036259">
    <property type="entry name" value="MFS_trans_sf"/>
</dbReference>
<feature type="transmembrane region" description="Helical" evidence="8">
    <location>
        <begin position="380"/>
        <end position="399"/>
    </location>
</feature>
<keyword evidence="5 8" id="KW-1133">Transmembrane helix</keyword>
<evidence type="ECO:0000256" key="1">
    <source>
        <dbReference type="ARBA" id="ARBA00004651"/>
    </source>
</evidence>
<feature type="transmembrane region" description="Helical" evidence="8">
    <location>
        <begin position="354"/>
        <end position="374"/>
    </location>
</feature>
<keyword evidence="4 8" id="KW-0812">Transmembrane</keyword>
<feature type="region of interest" description="Disordered" evidence="7">
    <location>
        <begin position="1"/>
        <end position="20"/>
    </location>
</feature>
<reference evidence="10 11" key="1">
    <citation type="journal article" date="2019" name="Emerg. Microbes Infect.">
        <title>Comprehensive subspecies identification of 175 nontuberculous mycobacteria species based on 7547 genomic profiles.</title>
        <authorList>
            <person name="Matsumoto Y."/>
            <person name="Kinjo T."/>
            <person name="Motooka D."/>
            <person name="Nabeya D."/>
            <person name="Jung N."/>
            <person name="Uechi K."/>
            <person name="Horii T."/>
            <person name="Iida T."/>
            <person name="Fujita J."/>
            <person name="Nakamura S."/>
        </authorList>
    </citation>
    <scope>NUCLEOTIDE SEQUENCE [LARGE SCALE GENOMIC DNA]</scope>
    <source>
        <strain evidence="10 11">JCM 12404</strain>
    </source>
</reference>
<evidence type="ECO:0000313" key="10">
    <source>
        <dbReference type="EMBL" id="BBX46536.1"/>
    </source>
</evidence>
<evidence type="ECO:0000259" key="9">
    <source>
        <dbReference type="PROSITE" id="PS50850"/>
    </source>
</evidence>
<evidence type="ECO:0000256" key="6">
    <source>
        <dbReference type="ARBA" id="ARBA00023136"/>
    </source>
</evidence>
<dbReference type="InterPro" id="IPR004638">
    <property type="entry name" value="EmrB-like"/>
</dbReference>
<dbReference type="PROSITE" id="PS50850">
    <property type="entry name" value="MFS"/>
    <property type="match status" value="1"/>
</dbReference>
<keyword evidence="2" id="KW-0813">Transport</keyword>
<evidence type="ECO:0000256" key="3">
    <source>
        <dbReference type="ARBA" id="ARBA00022475"/>
    </source>
</evidence>
<organism evidence="10 11">
    <name type="scientific">Mycobacterium cookii</name>
    <dbReference type="NCBI Taxonomy" id="1775"/>
    <lineage>
        <taxon>Bacteria</taxon>
        <taxon>Bacillati</taxon>
        <taxon>Actinomycetota</taxon>
        <taxon>Actinomycetes</taxon>
        <taxon>Mycobacteriales</taxon>
        <taxon>Mycobacteriaceae</taxon>
        <taxon>Mycobacterium</taxon>
    </lineage>
</organism>
<feature type="domain" description="Major facilitator superfamily (MFS) profile" evidence="9">
    <location>
        <begin position="33"/>
        <end position="518"/>
    </location>
</feature>
<accession>A0A7I7KXP2</accession>
<dbReference type="RefSeq" id="WP_163776667.1">
    <property type="nucleotide sequence ID" value="NZ_AP022569.1"/>
</dbReference>
<dbReference type="KEGG" id="mcoo:MCOO_25510"/>
<dbReference type="PANTHER" id="PTHR42718">
    <property type="entry name" value="MAJOR FACILITATOR SUPERFAMILY MULTIDRUG TRANSPORTER MFSC"/>
    <property type="match status" value="1"/>
</dbReference>
<gene>
    <name evidence="10" type="primary">emrB</name>
    <name evidence="10" type="ORF">MCOO_25510</name>
</gene>
<keyword evidence="11" id="KW-1185">Reference proteome</keyword>
<evidence type="ECO:0000256" key="2">
    <source>
        <dbReference type="ARBA" id="ARBA00022448"/>
    </source>
</evidence>
<name>A0A7I7KXP2_9MYCO</name>
<feature type="transmembrane region" description="Helical" evidence="8">
    <location>
        <begin position="325"/>
        <end position="342"/>
    </location>
</feature>
<dbReference type="EMBL" id="AP022569">
    <property type="protein sequence ID" value="BBX46536.1"/>
    <property type="molecule type" value="Genomic_DNA"/>
</dbReference>
<feature type="transmembrane region" description="Helical" evidence="8">
    <location>
        <begin position="30"/>
        <end position="54"/>
    </location>
</feature>
<keyword evidence="6 8" id="KW-0472">Membrane</keyword>
<dbReference type="Pfam" id="PF07690">
    <property type="entry name" value="MFS_1"/>
    <property type="match status" value="1"/>
</dbReference>
<keyword evidence="3" id="KW-1003">Cell membrane</keyword>
<feature type="transmembrane region" description="Helical" evidence="8">
    <location>
        <begin position="220"/>
        <end position="240"/>
    </location>
</feature>
<dbReference type="Proteomes" id="UP000465866">
    <property type="component" value="Chromosome"/>
</dbReference>
<dbReference type="CDD" id="cd17503">
    <property type="entry name" value="MFS_LmrB_MDR_like"/>
    <property type="match status" value="1"/>
</dbReference>
<feature type="transmembrane region" description="Helical" evidence="8">
    <location>
        <begin position="124"/>
        <end position="145"/>
    </location>
</feature>
<evidence type="ECO:0000256" key="4">
    <source>
        <dbReference type="ARBA" id="ARBA00022692"/>
    </source>
</evidence>
<dbReference type="InterPro" id="IPR011701">
    <property type="entry name" value="MFS"/>
</dbReference>
<evidence type="ECO:0000313" key="11">
    <source>
        <dbReference type="Proteomes" id="UP000465866"/>
    </source>
</evidence>
<evidence type="ECO:0000256" key="8">
    <source>
        <dbReference type="SAM" id="Phobius"/>
    </source>
</evidence>
<evidence type="ECO:0000256" key="7">
    <source>
        <dbReference type="SAM" id="MobiDB-lite"/>
    </source>
</evidence>
<dbReference type="SUPFAM" id="SSF103473">
    <property type="entry name" value="MFS general substrate transporter"/>
    <property type="match status" value="1"/>
</dbReference>
<dbReference type="AlphaFoldDB" id="A0A7I7KXP2"/>
<dbReference type="PANTHER" id="PTHR42718:SF46">
    <property type="entry name" value="BLR6921 PROTEIN"/>
    <property type="match status" value="1"/>
</dbReference>
<dbReference type="InterPro" id="IPR020846">
    <property type="entry name" value="MFS_dom"/>
</dbReference>
<dbReference type="PRINTS" id="PR01036">
    <property type="entry name" value="TCRTETB"/>
</dbReference>
<feature type="transmembrane region" description="Helical" evidence="8">
    <location>
        <begin position="493"/>
        <end position="514"/>
    </location>
</feature>
<evidence type="ECO:0000256" key="5">
    <source>
        <dbReference type="ARBA" id="ARBA00022989"/>
    </source>
</evidence>
<sequence>MSSPAAPSAATTEPAAVDPHDYPDGLDAGLLRMAGVCILASVMAILDGTVVSVAQRTFIGEFASTQAVVAWTITGYTLGQATVIPLAGWASDRFGTKRLFMGAALWFTLASLLCSMASNITELIAFRIIQGLGGGMLVPLTLIILTREAGPRRLGRLMAVLGIPMLLAPMCGPVLGGWLISAYGWQWIFRINLPVGVILLLSAALIFPRDRPRPSEAFDFVGMLLLSPGLATLLFGISSVPRRDSFTDNHVWIPGLIGITLITAFVLHALYRTRHPLIDLALFKNRAVTLSNSAMFAFSVGFFGAVLVIPSYLQQLLHETPLQSGLQLIPQGLGAMLTMPLAGTLMDKRGPRNVLLVGIASIAIGLTVFTYGAWQQAAYQPILLVGLVITGIGLGCTLTPLSGSAVQTLAPHEVARGSTLLSVNQHVAVAVGTALMSVILTSQFNRSETIRTAEKLGILRGKFGKHGAPAPSSHHEVSADFTVRLMHDLTHSYTLVLMVAIVVVALTLLPVAFLPNKPPPAGKRLAVH</sequence>
<feature type="transmembrane region" description="Helical" evidence="8">
    <location>
        <begin position="292"/>
        <end position="313"/>
    </location>
</feature>
<feature type="transmembrane region" description="Helical" evidence="8">
    <location>
        <begin position="187"/>
        <end position="208"/>
    </location>
</feature>
<dbReference type="Gene3D" id="1.20.1250.20">
    <property type="entry name" value="MFS general substrate transporter like domains"/>
    <property type="match status" value="1"/>
</dbReference>
<feature type="compositionally biased region" description="Low complexity" evidence="7">
    <location>
        <begin position="1"/>
        <end position="16"/>
    </location>
</feature>
<dbReference type="GO" id="GO:0005886">
    <property type="term" value="C:plasma membrane"/>
    <property type="evidence" value="ECO:0007669"/>
    <property type="project" value="UniProtKB-SubCell"/>
</dbReference>
<protein>
    <submittedName>
        <fullName evidence="10">Multidrug resistance protein B</fullName>
    </submittedName>
</protein>